<evidence type="ECO:0000313" key="1">
    <source>
        <dbReference type="EMBL" id="MCE5167125.1"/>
    </source>
</evidence>
<dbReference type="Proteomes" id="UP000823775">
    <property type="component" value="Unassembled WGS sequence"/>
</dbReference>
<comment type="caution">
    <text evidence="1">The sequence shown here is derived from an EMBL/GenBank/DDBJ whole genome shotgun (WGS) entry which is preliminary data.</text>
</comment>
<sequence length="203" mass="22641">YLPVNSTSPATVIFSFFGAARSRLFRSAARDSDDATERLNGDLRDWFLQFFFSRSICCAAARSEKKNWFFSDRRHCAAARDCWVRSGSSPVVASAGRGVSRSIWAALLLAICYGGCSAFPSPVDCAAALSPFSVSQLLQIWVRSVTRRRQRMNGAFPGWCWSLDLDRSVLAMERRASAARRRQQLTIWISARRRLLGSSPVGC</sequence>
<reference evidence="1 2" key="1">
    <citation type="journal article" date="2021" name="BMC Genomics">
        <title>Datura genome reveals duplications of psychoactive alkaloid biosynthetic genes and high mutation rate following tissue culture.</title>
        <authorList>
            <person name="Rajewski A."/>
            <person name="Carter-House D."/>
            <person name="Stajich J."/>
            <person name="Litt A."/>
        </authorList>
    </citation>
    <scope>NUCLEOTIDE SEQUENCE [LARGE SCALE GENOMIC DNA]</scope>
    <source>
        <strain evidence="1">AR-01</strain>
    </source>
</reference>
<accession>A0ABS8Y911</accession>
<gene>
    <name evidence="1" type="ORF">HAX54_038757</name>
</gene>
<dbReference type="EMBL" id="JACEIK010053126">
    <property type="protein sequence ID" value="MCE5167125.1"/>
    <property type="molecule type" value="Genomic_DNA"/>
</dbReference>
<name>A0ABS8Y911_DATST</name>
<feature type="non-terminal residue" evidence="1">
    <location>
        <position position="1"/>
    </location>
</feature>
<evidence type="ECO:0000313" key="2">
    <source>
        <dbReference type="Proteomes" id="UP000823775"/>
    </source>
</evidence>
<protein>
    <submittedName>
        <fullName evidence="1">Uncharacterized protein</fullName>
    </submittedName>
</protein>
<keyword evidence="2" id="KW-1185">Reference proteome</keyword>
<organism evidence="1 2">
    <name type="scientific">Datura stramonium</name>
    <name type="common">Jimsonweed</name>
    <name type="synonym">Common thornapple</name>
    <dbReference type="NCBI Taxonomy" id="4076"/>
    <lineage>
        <taxon>Eukaryota</taxon>
        <taxon>Viridiplantae</taxon>
        <taxon>Streptophyta</taxon>
        <taxon>Embryophyta</taxon>
        <taxon>Tracheophyta</taxon>
        <taxon>Spermatophyta</taxon>
        <taxon>Magnoliopsida</taxon>
        <taxon>eudicotyledons</taxon>
        <taxon>Gunneridae</taxon>
        <taxon>Pentapetalae</taxon>
        <taxon>asterids</taxon>
        <taxon>lamiids</taxon>
        <taxon>Solanales</taxon>
        <taxon>Solanaceae</taxon>
        <taxon>Solanoideae</taxon>
        <taxon>Datureae</taxon>
        <taxon>Datura</taxon>
    </lineage>
</organism>
<proteinExistence type="predicted"/>